<dbReference type="InterPro" id="IPR014043">
    <property type="entry name" value="Acyl_transferase_dom"/>
</dbReference>
<dbReference type="EC" id="2.3.1.39" evidence="1 6"/>
<dbReference type="PIRSF" id="PIRSF000446">
    <property type="entry name" value="Mct"/>
    <property type="match status" value="1"/>
</dbReference>
<dbReference type="AlphaFoldDB" id="A0A0W0TPE7"/>
<dbReference type="Gene3D" id="3.40.366.10">
    <property type="entry name" value="Malonyl-Coenzyme A Acyl Carrier Protein, domain 2"/>
    <property type="match status" value="1"/>
</dbReference>
<dbReference type="InterPro" id="IPR016035">
    <property type="entry name" value="Acyl_Trfase/lysoPLipase"/>
</dbReference>
<dbReference type="OrthoDB" id="9808564at2"/>
<organism evidence="7 8">
    <name type="scientific">Legionella geestiana</name>
    <dbReference type="NCBI Taxonomy" id="45065"/>
    <lineage>
        <taxon>Bacteria</taxon>
        <taxon>Pseudomonadati</taxon>
        <taxon>Pseudomonadota</taxon>
        <taxon>Gammaproteobacteria</taxon>
        <taxon>Legionellales</taxon>
        <taxon>Legionellaceae</taxon>
        <taxon>Legionella</taxon>
    </lineage>
</organism>
<dbReference type="GO" id="GO:0005829">
    <property type="term" value="C:cytosol"/>
    <property type="evidence" value="ECO:0007669"/>
    <property type="project" value="TreeGrafter"/>
</dbReference>
<keyword evidence="8" id="KW-1185">Reference proteome</keyword>
<evidence type="ECO:0000256" key="2">
    <source>
        <dbReference type="ARBA" id="ARBA00018953"/>
    </source>
</evidence>
<dbReference type="SUPFAM" id="SSF52151">
    <property type="entry name" value="FabD/lysophospholipase-like"/>
    <property type="match status" value="1"/>
</dbReference>
<evidence type="ECO:0000313" key="8">
    <source>
        <dbReference type="Proteomes" id="UP000054785"/>
    </source>
</evidence>
<dbReference type="STRING" id="45065.Lgee_1796"/>
<dbReference type="InterPro" id="IPR024925">
    <property type="entry name" value="Malonyl_CoA-ACP_transAc"/>
</dbReference>
<dbReference type="RefSeq" id="WP_028386475.1">
    <property type="nucleotide sequence ID" value="NZ_CAAAHN010000003.1"/>
</dbReference>
<dbReference type="GO" id="GO:0004314">
    <property type="term" value="F:[acyl-carrier-protein] S-malonyltransferase activity"/>
    <property type="evidence" value="ECO:0007669"/>
    <property type="project" value="UniProtKB-EC"/>
</dbReference>
<comment type="catalytic activity">
    <reaction evidence="5 6">
        <text>holo-[ACP] + malonyl-CoA = malonyl-[ACP] + CoA</text>
        <dbReference type="Rhea" id="RHEA:41792"/>
        <dbReference type="Rhea" id="RHEA-COMP:9623"/>
        <dbReference type="Rhea" id="RHEA-COMP:9685"/>
        <dbReference type="ChEBI" id="CHEBI:57287"/>
        <dbReference type="ChEBI" id="CHEBI:57384"/>
        <dbReference type="ChEBI" id="CHEBI:64479"/>
        <dbReference type="ChEBI" id="CHEBI:78449"/>
        <dbReference type="EC" id="2.3.1.39"/>
    </reaction>
</comment>
<accession>A0A0W0TPE7</accession>
<keyword evidence="4 6" id="KW-0012">Acyltransferase</keyword>
<name>A0A0W0TPE7_9GAMM</name>
<proteinExistence type="inferred from homology"/>
<dbReference type="FunFam" id="3.30.70.250:FF:000001">
    <property type="entry name" value="Malonyl CoA-acyl carrier protein transacylase"/>
    <property type="match status" value="1"/>
</dbReference>
<comment type="similarity">
    <text evidence="6">Belongs to the fabD family.</text>
</comment>
<gene>
    <name evidence="7" type="primary">fabD_1</name>
    <name evidence="7" type="ORF">Lgee_1796</name>
</gene>
<evidence type="ECO:0000256" key="4">
    <source>
        <dbReference type="ARBA" id="ARBA00023315"/>
    </source>
</evidence>
<dbReference type="EMBL" id="LNYC01000070">
    <property type="protein sequence ID" value="KTC97475.1"/>
    <property type="molecule type" value="Genomic_DNA"/>
</dbReference>
<protein>
    <recommendedName>
        <fullName evidence="2 6">Malonyl CoA-acyl carrier protein transacylase</fullName>
        <ecNumber evidence="1 6">2.3.1.39</ecNumber>
    </recommendedName>
</protein>
<dbReference type="InterPro" id="IPR004410">
    <property type="entry name" value="Malonyl_CoA-ACP_transAc_FabD"/>
</dbReference>
<dbReference type="Proteomes" id="UP000054785">
    <property type="component" value="Unassembled WGS sequence"/>
</dbReference>
<dbReference type="PATRIC" id="fig|45065.4.peg.1950"/>
<dbReference type="PANTHER" id="PTHR42681:SF1">
    <property type="entry name" value="MALONYL-COA-ACYL CARRIER PROTEIN TRANSACYLASE, MITOCHONDRIAL"/>
    <property type="match status" value="1"/>
</dbReference>
<dbReference type="Pfam" id="PF00698">
    <property type="entry name" value="Acyl_transf_1"/>
    <property type="match status" value="1"/>
</dbReference>
<dbReference type="Gene3D" id="3.30.70.250">
    <property type="entry name" value="Malonyl-CoA ACP transacylase, ACP-binding"/>
    <property type="match status" value="1"/>
</dbReference>
<comment type="caution">
    <text evidence="7">The sequence shown here is derived from an EMBL/GenBank/DDBJ whole genome shotgun (WGS) entry which is preliminary data.</text>
</comment>
<dbReference type="GO" id="GO:0006633">
    <property type="term" value="P:fatty acid biosynthetic process"/>
    <property type="evidence" value="ECO:0007669"/>
    <property type="project" value="TreeGrafter"/>
</dbReference>
<keyword evidence="3 6" id="KW-0808">Transferase</keyword>
<dbReference type="PANTHER" id="PTHR42681">
    <property type="entry name" value="MALONYL-COA-ACYL CARRIER PROTEIN TRANSACYLASE, MITOCHONDRIAL"/>
    <property type="match status" value="1"/>
</dbReference>
<evidence type="ECO:0000256" key="5">
    <source>
        <dbReference type="ARBA" id="ARBA00048462"/>
    </source>
</evidence>
<dbReference type="NCBIfam" id="TIGR00128">
    <property type="entry name" value="fabD"/>
    <property type="match status" value="1"/>
</dbReference>
<evidence type="ECO:0000256" key="1">
    <source>
        <dbReference type="ARBA" id="ARBA00013258"/>
    </source>
</evidence>
<sequence length="316" mass="33575">MTITACVFPGQGSQSVGMLAELASAYPVVRETFDIVSNVLNYDVWQVTQEGPKSLLDQTTTTQVVMLAADVAVYRALMQQGFAAPAFMAGHSLGEYAALVCSGALSLADGATLVSRRASLMQQTVPVGLGAMSAIVGLDNEQVEALCHEASNATEVVTPANFNASGQVVIAGHTPAVARAEALAEAADARLVMRLAVSVPCHCPLLEEASAAFAADLAATPFRVPSMAVISNVDMSIYESVDQMRRLLAEQLYKPVRWVQSMEKLRTLRVERMVECGPGRVLTGLLKRMDKRLMASSVNCPESLLQALGSPETETA</sequence>
<dbReference type="SUPFAM" id="SSF55048">
    <property type="entry name" value="Probable ACP-binding domain of malonyl-CoA ACP transacylase"/>
    <property type="match status" value="1"/>
</dbReference>
<evidence type="ECO:0000256" key="3">
    <source>
        <dbReference type="ARBA" id="ARBA00022679"/>
    </source>
</evidence>
<dbReference type="InterPro" id="IPR016036">
    <property type="entry name" value="Malonyl_transacylase_ACP-bd"/>
</dbReference>
<evidence type="ECO:0000313" key="7">
    <source>
        <dbReference type="EMBL" id="KTC97475.1"/>
    </source>
</evidence>
<dbReference type="SMART" id="SM00827">
    <property type="entry name" value="PKS_AT"/>
    <property type="match status" value="1"/>
</dbReference>
<dbReference type="InterPro" id="IPR050858">
    <property type="entry name" value="Mal-CoA-ACP_Trans/PKS_FabD"/>
</dbReference>
<dbReference type="InterPro" id="IPR001227">
    <property type="entry name" value="Ac_transferase_dom_sf"/>
</dbReference>
<evidence type="ECO:0000256" key="6">
    <source>
        <dbReference type="PIRNR" id="PIRNR000446"/>
    </source>
</evidence>
<reference evidence="7 8" key="1">
    <citation type="submission" date="2015-11" db="EMBL/GenBank/DDBJ databases">
        <title>Genomic analysis of 38 Legionella species identifies large and diverse effector repertoires.</title>
        <authorList>
            <person name="Burstein D."/>
            <person name="Amaro F."/>
            <person name="Zusman T."/>
            <person name="Lifshitz Z."/>
            <person name="Cohen O."/>
            <person name="Gilbert J.A."/>
            <person name="Pupko T."/>
            <person name="Shuman H.A."/>
            <person name="Segal G."/>
        </authorList>
    </citation>
    <scope>NUCLEOTIDE SEQUENCE [LARGE SCALE GENOMIC DNA]</scope>
    <source>
        <strain evidence="7 8">ATCC 49504</strain>
    </source>
</reference>